<reference evidence="2" key="1">
    <citation type="submission" date="2022-07" db="EMBL/GenBank/DDBJ databases">
        <title>Genome Sequence of Agrocybe chaxingu.</title>
        <authorList>
            <person name="Buettner E."/>
        </authorList>
    </citation>
    <scope>NUCLEOTIDE SEQUENCE</scope>
    <source>
        <strain evidence="2">MP-N11</strain>
    </source>
</reference>
<evidence type="ECO:0000256" key="1">
    <source>
        <dbReference type="SAM" id="Coils"/>
    </source>
</evidence>
<organism evidence="2 3">
    <name type="scientific">Agrocybe chaxingu</name>
    <dbReference type="NCBI Taxonomy" id="84603"/>
    <lineage>
        <taxon>Eukaryota</taxon>
        <taxon>Fungi</taxon>
        <taxon>Dikarya</taxon>
        <taxon>Basidiomycota</taxon>
        <taxon>Agaricomycotina</taxon>
        <taxon>Agaricomycetes</taxon>
        <taxon>Agaricomycetidae</taxon>
        <taxon>Agaricales</taxon>
        <taxon>Agaricineae</taxon>
        <taxon>Strophariaceae</taxon>
        <taxon>Agrocybe</taxon>
    </lineage>
</organism>
<keyword evidence="1" id="KW-0175">Coiled coil</keyword>
<name>A0A9W8JPB8_9AGAR</name>
<dbReference type="EMBL" id="JANKHO010003084">
    <property type="protein sequence ID" value="KAJ3486291.1"/>
    <property type="molecule type" value="Genomic_DNA"/>
</dbReference>
<keyword evidence="3" id="KW-1185">Reference proteome</keyword>
<dbReference type="Proteomes" id="UP001148786">
    <property type="component" value="Unassembled WGS sequence"/>
</dbReference>
<dbReference type="AlphaFoldDB" id="A0A9W8JPB8"/>
<comment type="caution">
    <text evidence="2">The sequence shown here is derived from an EMBL/GenBank/DDBJ whole genome shotgun (WGS) entry which is preliminary data.</text>
</comment>
<evidence type="ECO:0000313" key="2">
    <source>
        <dbReference type="EMBL" id="KAJ3486291.1"/>
    </source>
</evidence>
<proteinExistence type="predicted"/>
<feature type="coiled-coil region" evidence="1">
    <location>
        <begin position="154"/>
        <end position="181"/>
    </location>
</feature>
<evidence type="ECO:0000313" key="3">
    <source>
        <dbReference type="Proteomes" id="UP001148786"/>
    </source>
</evidence>
<gene>
    <name evidence="2" type="ORF">NLJ89_g11825</name>
</gene>
<protein>
    <submittedName>
        <fullName evidence="2">Uncharacterized protein</fullName>
    </submittedName>
</protein>
<sequence>MTLTSSTRQYTSFWATVIEQWHQRWPTLMSLLPDRSESDLTEQEREQVAQAMQATTSRLKTWFRWRANASKNSSGRRRRKKGTDELIQEVFQDDNAGRKLKEYEMYSKLHYEEHIKKHVHDKIAQETEKLAPAEKLTPAKRLEIIKSTIREVYNEEDEAVKEVVRQRLEEHNRKIEEGIKEPSQRTPEDYARAIEDCATVLEKILTPLSHKTGWKFLVLMGGPDPGMGGKITAASYNEGVTKNGKTFAETYLDFKKYCLTPYTTFLEGIYCERLDP</sequence>
<dbReference type="OrthoDB" id="3054100at2759"/>
<accession>A0A9W8JPB8</accession>